<dbReference type="AlphaFoldDB" id="A0AAD2DSY2"/>
<protein>
    <submittedName>
        <fullName evidence="2">Uncharacterized protein</fullName>
    </submittedName>
</protein>
<dbReference type="GO" id="GO:0001042">
    <property type="term" value="F:RNA polymerase I core binding"/>
    <property type="evidence" value="ECO:0007669"/>
    <property type="project" value="TreeGrafter"/>
</dbReference>
<dbReference type="PANTHER" id="PTHR12790">
    <property type="entry name" value="TRANSCRIPTION INITIATION FACTOR IA RRN3"/>
    <property type="match status" value="1"/>
</dbReference>
<dbReference type="GO" id="GO:0001181">
    <property type="term" value="F:RNA polymerase I general transcription initiation factor activity"/>
    <property type="evidence" value="ECO:0007669"/>
    <property type="project" value="InterPro"/>
</dbReference>
<dbReference type="GO" id="GO:0006361">
    <property type="term" value="P:transcription initiation at RNA polymerase I promoter"/>
    <property type="evidence" value="ECO:0007669"/>
    <property type="project" value="InterPro"/>
</dbReference>
<evidence type="ECO:0000313" key="3">
    <source>
        <dbReference type="Proteomes" id="UP000834106"/>
    </source>
</evidence>
<organism evidence="2 3">
    <name type="scientific">Fraxinus pennsylvanica</name>
    <dbReference type="NCBI Taxonomy" id="56036"/>
    <lineage>
        <taxon>Eukaryota</taxon>
        <taxon>Viridiplantae</taxon>
        <taxon>Streptophyta</taxon>
        <taxon>Embryophyta</taxon>
        <taxon>Tracheophyta</taxon>
        <taxon>Spermatophyta</taxon>
        <taxon>Magnoliopsida</taxon>
        <taxon>eudicotyledons</taxon>
        <taxon>Gunneridae</taxon>
        <taxon>Pentapetalae</taxon>
        <taxon>asterids</taxon>
        <taxon>lamiids</taxon>
        <taxon>Lamiales</taxon>
        <taxon>Oleaceae</taxon>
        <taxon>Oleeae</taxon>
        <taxon>Fraxinus</taxon>
    </lineage>
</organism>
<dbReference type="InterPro" id="IPR023803">
    <property type="entry name" value="Ribosomal_bS16_dom_sf"/>
</dbReference>
<dbReference type="Gene3D" id="3.30.1320.10">
    <property type="match status" value="1"/>
</dbReference>
<dbReference type="EMBL" id="OU503041">
    <property type="protein sequence ID" value="CAI9763453.1"/>
    <property type="molecule type" value="Genomic_DNA"/>
</dbReference>
<keyword evidence="3" id="KW-1185">Reference proteome</keyword>
<accession>A0AAD2DSY2</accession>
<dbReference type="PANTHER" id="PTHR12790:SF0">
    <property type="entry name" value="RNA POLYMERASE I-SPECIFIC TRANSCRIPTION INITIATION FACTOR RRN3-RELATED"/>
    <property type="match status" value="1"/>
</dbReference>
<dbReference type="SUPFAM" id="SSF54565">
    <property type="entry name" value="Ribosomal protein S16"/>
    <property type="match status" value="1"/>
</dbReference>
<evidence type="ECO:0000313" key="2">
    <source>
        <dbReference type="EMBL" id="CAI9763453.1"/>
    </source>
</evidence>
<evidence type="ECO:0000256" key="1">
    <source>
        <dbReference type="ARBA" id="ARBA00010098"/>
    </source>
</evidence>
<reference evidence="2" key="1">
    <citation type="submission" date="2023-05" db="EMBL/GenBank/DDBJ databases">
        <authorList>
            <person name="Huff M."/>
        </authorList>
    </citation>
    <scope>NUCLEOTIDE SEQUENCE</scope>
</reference>
<name>A0AAD2DSY2_9LAMI</name>
<gene>
    <name evidence="2" type="ORF">FPE_LOCUS10883</name>
</gene>
<proteinExistence type="inferred from homology"/>
<sequence length="155" mass="17392">MMVRLRLSRFGCRNKPFYRVMAADSTIPSRRSLAFYGLITIPIRLIAIWGQDNGNRMGLNFDRVKMSLVSYLSSYLAHAKFVSASLVAATLESIANWCYGYCKKHDVGVNPRAHKVFYAGCQVAHAQAQHLNEDHVTDPKALMDASEDVIVRQAV</sequence>
<comment type="similarity">
    <text evidence="1">Belongs to the RRN3 family.</text>
</comment>
<dbReference type="Pfam" id="PF05327">
    <property type="entry name" value="RRN3"/>
    <property type="match status" value="1"/>
</dbReference>
<dbReference type="InterPro" id="IPR007991">
    <property type="entry name" value="RNA_pol_I_trans_ini_fac_RRN3"/>
</dbReference>
<dbReference type="GO" id="GO:0005634">
    <property type="term" value="C:nucleus"/>
    <property type="evidence" value="ECO:0007669"/>
    <property type="project" value="TreeGrafter"/>
</dbReference>
<dbReference type="Proteomes" id="UP000834106">
    <property type="component" value="Chromosome 6"/>
</dbReference>